<evidence type="ECO:0000256" key="3">
    <source>
        <dbReference type="ARBA" id="ARBA00022884"/>
    </source>
</evidence>
<dbReference type="EMBL" id="JAMZFT010000002">
    <property type="protein sequence ID" value="MCP1336820.1"/>
    <property type="molecule type" value="Genomic_DNA"/>
</dbReference>
<dbReference type="RefSeq" id="WP_269332764.1">
    <property type="nucleotide sequence ID" value="NZ_JAMZFT010000002.1"/>
</dbReference>
<reference evidence="4" key="1">
    <citation type="submission" date="2022-06" db="EMBL/GenBank/DDBJ databases">
        <title>Isolation and Genomics of Futiania mangrovii gen. nov., sp. nov., a Rare and Metabolically-versatile member in the Class Alphaproteobacteria.</title>
        <authorList>
            <person name="Liu L."/>
            <person name="Huang W.-C."/>
            <person name="Pan J."/>
            <person name="Li J."/>
            <person name="Huang Y."/>
            <person name="Du H."/>
            <person name="Liu Y."/>
            <person name="Li M."/>
        </authorList>
    </citation>
    <scope>NUCLEOTIDE SEQUENCE</scope>
    <source>
        <strain evidence="4">FT118</strain>
    </source>
</reference>
<comment type="caution">
    <text evidence="4">The sequence shown here is derived from an EMBL/GenBank/DDBJ whole genome shotgun (WGS) entry which is preliminary data.</text>
</comment>
<dbReference type="Pfam" id="PF07378">
    <property type="entry name" value="FlbT"/>
    <property type="match status" value="1"/>
</dbReference>
<evidence type="ECO:0000313" key="5">
    <source>
        <dbReference type="Proteomes" id="UP001055804"/>
    </source>
</evidence>
<accession>A0A9J6P9Y1</accession>
<keyword evidence="1" id="KW-0678">Repressor</keyword>
<keyword evidence="4" id="KW-0282">Flagellum</keyword>
<proteinExistence type="predicted"/>
<sequence>MSGLKLKLRAGEQVLINGVVLQNGDRAAEMTVKTQGAHILRLRDAIHPSDVNTPVKRVCYVAQLAVAGEATADAALGDLTRGIAQLLQVFREDTIRETLETALAEARAHNFYRCMQLLRKLLPYEALVLARGKARPEKVDA</sequence>
<keyword evidence="2" id="KW-1005">Bacterial flagellum biogenesis</keyword>
<evidence type="ECO:0000256" key="2">
    <source>
        <dbReference type="ARBA" id="ARBA00022795"/>
    </source>
</evidence>
<protein>
    <submittedName>
        <fullName evidence="4">Flagellar biosynthesis repressor FlbT</fullName>
    </submittedName>
</protein>
<organism evidence="4 5">
    <name type="scientific">Futiania mangrovi</name>
    <dbReference type="NCBI Taxonomy" id="2959716"/>
    <lineage>
        <taxon>Bacteria</taxon>
        <taxon>Pseudomonadati</taxon>
        <taxon>Pseudomonadota</taxon>
        <taxon>Alphaproteobacteria</taxon>
        <taxon>Futianiales</taxon>
        <taxon>Futianiaceae</taxon>
        <taxon>Futiania</taxon>
    </lineage>
</organism>
<keyword evidence="4" id="KW-0966">Cell projection</keyword>
<name>A0A9J6P9Y1_9PROT</name>
<keyword evidence="4" id="KW-0969">Cilium</keyword>
<dbReference type="GO" id="GO:0048027">
    <property type="term" value="F:mRNA 5'-UTR binding"/>
    <property type="evidence" value="ECO:0007669"/>
    <property type="project" value="InterPro"/>
</dbReference>
<keyword evidence="3" id="KW-0694">RNA-binding</keyword>
<dbReference type="Proteomes" id="UP001055804">
    <property type="component" value="Unassembled WGS sequence"/>
</dbReference>
<gene>
    <name evidence="4" type="ORF">NJQ99_10405</name>
</gene>
<dbReference type="AlphaFoldDB" id="A0A9J6P9Y1"/>
<dbReference type="GO" id="GO:0006402">
    <property type="term" value="P:mRNA catabolic process"/>
    <property type="evidence" value="ECO:0007669"/>
    <property type="project" value="InterPro"/>
</dbReference>
<dbReference type="GO" id="GO:0044781">
    <property type="term" value="P:bacterial-type flagellum organization"/>
    <property type="evidence" value="ECO:0007669"/>
    <property type="project" value="UniProtKB-KW"/>
</dbReference>
<evidence type="ECO:0000256" key="1">
    <source>
        <dbReference type="ARBA" id="ARBA00022491"/>
    </source>
</evidence>
<evidence type="ECO:0000313" key="4">
    <source>
        <dbReference type="EMBL" id="MCP1336820.1"/>
    </source>
</evidence>
<keyword evidence="5" id="KW-1185">Reference proteome</keyword>
<dbReference type="InterPro" id="IPR009967">
    <property type="entry name" value="Flagellum_FlbT"/>
</dbReference>
<dbReference type="GO" id="GO:1902209">
    <property type="term" value="P:negative regulation of bacterial-type flagellum assembly"/>
    <property type="evidence" value="ECO:0007669"/>
    <property type="project" value="InterPro"/>
</dbReference>